<protein>
    <submittedName>
        <fullName evidence="1">Uncharacterized protein</fullName>
    </submittedName>
</protein>
<gene>
    <name evidence="1" type="ORF">A2801_01510</name>
</gene>
<accession>A0A1F7YPT4</accession>
<dbReference type="EMBL" id="MGGM01000014">
    <property type="protein sequence ID" value="OGM29351.1"/>
    <property type="molecule type" value="Genomic_DNA"/>
</dbReference>
<evidence type="ECO:0000313" key="1">
    <source>
        <dbReference type="EMBL" id="OGM29351.1"/>
    </source>
</evidence>
<organism evidence="1 2">
    <name type="scientific">Candidatus Woesebacteria bacterium RIFCSPHIGHO2_01_FULL_41_10</name>
    <dbReference type="NCBI Taxonomy" id="1802500"/>
    <lineage>
        <taxon>Bacteria</taxon>
        <taxon>Candidatus Woeseibacteriota</taxon>
    </lineage>
</organism>
<dbReference type="AlphaFoldDB" id="A0A1F7YPT4"/>
<proteinExistence type="predicted"/>
<name>A0A1F7YPT4_9BACT</name>
<dbReference type="Proteomes" id="UP000177263">
    <property type="component" value="Unassembled WGS sequence"/>
</dbReference>
<reference evidence="1 2" key="1">
    <citation type="journal article" date="2016" name="Nat. Commun.">
        <title>Thousands of microbial genomes shed light on interconnected biogeochemical processes in an aquifer system.</title>
        <authorList>
            <person name="Anantharaman K."/>
            <person name="Brown C.T."/>
            <person name="Hug L.A."/>
            <person name="Sharon I."/>
            <person name="Castelle C.J."/>
            <person name="Probst A.J."/>
            <person name="Thomas B.C."/>
            <person name="Singh A."/>
            <person name="Wilkins M.J."/>
            <person name="Karaoz U."/>
            <person name="Brodie E.L."/>
            <person name="Williams K.H."/>
            <person name="Hubbard S.S."/>
            <person name="Banfield J.F."/>
        </authorList>
    </citation>
    <scope>NUCLEOTIDE SEQUENCE [LARGE SCALE GENOMIC DNA]</scope>
</reference>
<dbReference type="STRING" id="1802500.A2801_01510"/>
<evidence type="ECO:0000313" key="2">
    <source>
        <dbReference type="Proteomes" id="UP000177263"/>
    </source>
</evidence>
<sequence length="218" mass="24167">MIGVPVDINSPSTRQLKTLAESVEFSLSSDLPVVLHAQQVFTKAQGRQCFAYFRGERIVTNLGSVQEKMILGLGRPQSPDDLLSTLQLMMDRATSVYHLLKLRCTYIIQEVTYMDLHIVKESRKKIALMSESSTTNRKAALIATLGTNKCVWGVHSNHPSIAVAIPSISTFLGFQDFLGHASHNLGMRTPSPTDWTNFYVLSNKLSFRASLVSILPIS</sequence>
<comment type="caution">
    <text evidence="1">The sequence shown here is derived from an EMBL/GenBank/DDBJ whole genome shotgun (WGS) entry which is preliminary data.</text>
</comment>